<organism evidence="3 4">
    <name type="scientific">Streptomyces fildesensis</name>
    <dbReference type="NCBI Taxonomy" id="375757"/>
    <lineage>
        <taxon>Bacteria</taxon>
        <taxon>Bacillati</taxon>
        <taxon>Actinomycetota</taxon>
        <taxon>Actinomycetes</taxon>
        <taxon>Kitasatosporales</taxon>
        <taxon>Streptomycetaceae</taxon>
        <taxon>Streptomyces</taxon>
    </lineage>
</organism>
<name>A0ABW8C8Q9_9ACTN</name>
<evidence type="ECO:0000259" key="2">
    <source>
        <dbReference type="Pfam" id="PF14016"/>
    </source>
</evidence>
<feature type="signal peptide" evidence="1">
    <location>
        <begin position="1"/>
        <end position="23"/>
    </location>
</feature>
<feature type="chain" id="PRO_5047031830" evidence="1">
    <location>
        <begin position="24"/>
        <end position="175"/>
    </location>
</feature>
<dbReference type="EMBL" id="JBITYG010000004">
    <property type="protein sequence ID" value="MFI9102182.1"/>
    <property type="molecule type" value="Genomic_DNA"/>
</dbReference>
<feature type="domain" description="DUF4232" evidence="2">
    <location>
        <begin position="40"/>
        <end position="148"/>
    </location>
</feature>
<gene>
    <name evidence="3" type="ORF">ACIGXA_16815</name>
</gene>
<keyword evidence="4" id="KW-1185">Reference proteome</keyword>
<protein>
    <submittedName>
        <fullName evidence="3">DUF4232 domain-containing protein</fullName>
    </submittedName>
</protein>
<dbReference type="InterPro" id="IPR025326">
    <property type="entry name" value="DUF4232"/>
</dbReference>
<accession>A0ABW8C8Q9</accession>
<sequence>MRTLTTLALTSALALTAAPAALAGSAAPAAPAAPAKVRACSPGDLSFTVRMLPPIASAVALVSVINQSASRCTVNRFPTVTFGGLDGEARTVPDSADGPRVIAARQRQFAALRTDDRSAPARYAPTLTVAADPAHSGLTFTAAGIGAPTPGIAVYDPVTTLWHNTQDEALAALGN</sequence>
<dbReference type="Pfam" id="PF14016">
    <property type="entry name" value="DUF4232"/>
    <property type="match status" value="1"/>
</dbReference>
<evidence type="ECO:0000256" key="1">
    <source>
        <dbReference type="SAM" id="SignalP"/>
    </source>
</evidence>
<dbReference type="Proteomes" id="UP001614394">
    <property type="component" value="Unassembled WGS sequence"/>
</dbReference>
<comment type="caution">
    <text evidence="3">The sequence shown here is derived from an EMBL/GenBank/DDBJ whole genome shotgun (WGS) entry which is preliminary data.</text>
</comment>
<evidence type="ECO:0000313" key="3">
    <source>
        <dbReference type="EMBL" id="MFI9102182.1"/>
    </source>
</evidence>
<reference evidence="3 4" key="1">
    <citation type="submission" date="2024-10" db="EMBL/GenBank/DDBJ databases">
        <title>The Natural Products Discovery Center: Release of the First 8490 Sequenced Strains for Exploring Actinobacteria Biosynthetic Diversity.</title>
        <authorList>
            <person name="Kalkreuter E."/>
            <person name="Kautsar S.A."/>
            <person name="Yang D."/>
            <person name="Bader C.D."/>
            <person name="Teijaro C.N."/>
            <person name="Fluegel L."/>
            <person name="Davis C.M."/>
            <person name="Simpson J.R."/>
            <person name="Lauterbach L."/>
            <person name="Steele A.D."/>
            <person name="Gui C."/>
            <person name="Meng S."/>
            <person name="Li G."/>
            <person name="Viehrig K."/>
            <person name="Ye F."/>
            <person name="Su P."/>
            <person name="Kiefer A.F."/>
            <person name="Nichols A."/>
            <person name="Cepeda A.J."/>
            <person name="Yan W."/>
            <person name="Fan B."/>
            <person name="Jiang Y."/>
            <person name="Adhikari A."/>
            <person name="Zheng C.-J."/>
            <person name="Schuster L."/>
            <person name="Cowan T.M."/>
            <person name="Smanski M.J."/>
            <person name="Chevrette M.G."/>
            <person name="De Carvalho L.P.S."/>
            <person name="Shen B."/>
        </authorList>
    </citation>
    <scope>NUCLEOTIDE SEQUENCE [LARGE SCALE GENOMIC DNA]</scope>
    <source>
        <strain evidence="3 4">NPDC053399</strain>
    </source>
</reference>
<keyword evidence="1" id="KW-0732">Signal</keyword>
<dbReference type="RefSeq" id="WP_399649490.1">
    <property type="nucleotide sequence ID" value="NZ_JBITYG010000004.1"/>
</dbReference>
<proteinExistence type="predicted"/>
<evidence type="ECO:0000313" key="4">
    <source>
        <dbReference type="Proteomes" id="UP001614394"/>
    </source>
</evidence>